<keyword evidence="6" id="KW-0699">rRNA-binding</keyword>
<dbReference type="NCBIfam" id="TIGR00231">
    <property type="entry name" value="small_GTP"/>
    <property type="match status" value="1"/>
</dbReference>
<comment type="subcellular location">
    <subcellularLocation>
        <location evidence="6">Cytoplasm</location>
    </subcellularLocation>
    <subcellularLocation>
        <location evidence="6">Cell membrane</location>
        <topology evidence="6">Peripheral membrane protein</topology>
    </subcellularLocation>
</comment>
<feature type="region of interest" description="G3" evidence="7">
    <location>
        <begin position="86"/>
        <end position="89"/>
    </location>
</feature>
<sequence>MHEDPPELDDIDDGDDEAEAEASETFPENYRCGFAAIVGRPNVGKSTLLNAMLHRKVSIVSPKPQTTRHRILGILTRPTEQIIFVDTPGIHSGARRAMNRHMNRAALSSLADADINLFVVESLSWSEEDQRVLEALKEQKRPIILVLSKVDKVQPRERMLPFIQEMNRRADFVEVVPLSALKNSNLEQLPSIIAKHLPLGPPHFPPEQVTDRSPEFQAAEIVREKLTLRLRQELPYGLTVALEQFKEEDGRLLVNAVIWVERTGQKAIVIGQGGEQLKEVGRSARIEMSNLFGRPVHLELWVKVKENWSDNEMALKQLGYEM</sequence>
<keyword evidence="3 6" id="KW-0547">Nucleotide-binding</keyword>
<dbReference type="InterPro" id="IPR006073">
    <property type="entry name" value="GTP-bd"/>
</dbReference>
<feature type="region of interest" description="G5" evidence="7">
    <location>
        <begin position="178"/>
        <end position="180"/>
    </location>
</feature>
<dbReference type="Pfam" id="PF07650">
    <property type="entry name" value="KH_2"/>
    <property type="match status" value="1"/>
</dbReference>
<evidence type="ECO:0000256" key="6">
    <source>
        <dbReference type="HAMAP-Rule" id="MF_00367"/>
    </source>
</evidence>
<evidence type="ECO:0000256" key="2">
    <source>
        <dbReference type="ARBA" id="ARBA00020484"/>
    </source>
</evidence>
<dbReference type="Gene3D" id="3.40.50.300">
    <property type="entry name" value="P-loop containing nucleotide triphosphate hydrolases"/>
    <property type="match status" value="1"/>
</dbReference>
<dbReference type="RefSeq" id="WP_380601278.1">
    <property type="nucleotide sequence ID" value="NZ_JBHSDU010000014.1"/>
</dbReference>
<feature type="domain" description="Era-type G" evidence="11">
    <location>
        <begin position="31"/>
        <end position="199"/>
    </location>
</feature>
<dbReference type="Pfam" id="PF01926">
    <property type="entry name" value="MMR_HSR1"/>
    <property type="match status" value="1"/>
</dbReference>
<dbReference type="InterPro" id="IPR005225">
    <property type="entry name" value="Small_GTP-bd"/>
</dbReference>
<dbReference type="PANTHER" id="PTHR42698">
    <property type="entry name" value="GTPASE ERA"/>
    <property type="match status" value="1"/>
</dbReference>
<evidence type="ECO:0000256" key="1">
    <source>
        <dbReference type="ARBA" id="ARBA00007921"/>
    </source>
</evidence>
<dbReference type="InterPro" id="IPR027417">
    <property type="entry name" value="P-loop_NTPase"/>
</dbReference>
<feature type="compositionally biased region" description="Acidic residues" evidence="9">
    <location>
        <begin position="1"/>
        <end position="22"/>
    </location>
</feature>
<dbReference type="HAMAP" id="MF_00367">
    <property type="entry name" value="GTPase_Era"/>
    <property type="match status" value="1"/>
</dbReference>
<dbReference type="EMBL" id="JBHSDU010000014">
    <property type="protein sequence ID" value="MFC4312145.1"/>
    <property type="molecule type" value="Genomic_DNA"/>
</dbReference>
<protein>
    <recommendedName>
        <fullName evidence="2 6">GTPase Era</fullName>
    </recommendedName>
</protein>
<keyword evidence="13" id="KW-1185">Reference proteome</keyword>
<dbReference type="PRINTS" id="PR00326">
    <property type="entry name" value="GTP1OBG"/>
</dbReference>
<dbReference type="SUPFAM" id="SSF54814">
    <property type="entry name" value="Prokaryotic type KH domain (KH-domain type II)"/>
    <property type="match status" value="1"/>
</dbReference>
<proteinExistence type="inferred from homology"/>
<evidence type="ECO:0000313" key="13">
    <source>
        <dbReference type="Proteomes" id="UP001595904"/>
    </source>
</evidence>
<evidence type="ECO:0000259" key="10">
    <source>
        <dbReference type="PROSITE" id="PS50823"/>
    </source>
</evidence>
<comment type="similarity">
    <text evidence="1 6 7 8">Belongs to the TRAFAC class TrmE-Era-EngA-EngB-Septin-like GTPase superfamily. Era GTPase family.</text>
</comment>
<dbReference type="PROSITE" id="PS51713">
    <property type="entry name" value="G_ERA"/>
    <property type="match status" value="1"/>
</dbReference>
<feature type="region of interest" description="G2" evidence="7">
    <location>
        <begin position="65"/>
        <end position="69"/>
    </location>
</feature>
<dbReference type="NCBIfam" id="NF000908">
    <property type="entry name" value="PRK00089.1"/>
    <property type="match status" value="1"/>
</dbReference>
<feature type="domain" description="KH type-2" evidence="10">
    <location>
        <begin position="230"/>
        <end position="306"/>
    </location>
</feature>
<dbReference type="SUPFAM" id="SSF52540">
    <property type="entry name" value="P-loop containing nucleoside triphosphate hydrolases"/>
    <property type="match status" value="1"/>
</dbReference>
<evidence type="ECO:0000256" key="8">
    <source>
        <dbReference type="RuleBase" id="RU003761"/>
    </source>
</evidence>
<accession>A0ABV8SYG3</accession>
<evidence type="ECO:0000256" key="4">
    <source>
        <dbReference type="ARBA" id="ARBA00022884"/>
    </source>
</evidence>
<feature type="binding site" evidence="6">
    <location>
        <begin position="39"/>
        <end position="46"/>
    </location>
    <ligand>
        <name>GTP</name>
        <dbReference type="ChEBI" id="CHEBI:37565"/>
    </ligand>
</feature>
<keyword evidence="4 6" id="KW-0694">RNA-binding</keyword>
<keyword evidence="6" id="KW-0963">Cytoplasm</keyword>
<dbReference type="InterPro" id="IPR009019">
    <property type="entry name" value="KH_sf_prok-type"/>
</dbReference>
<evidence type="ECO:0000256" key="7">
    <source>
        <dbReference type="PROSITE-ProRule" id="PRU01050"/>
    </source>
</evidence>
<comment type="function">
    <text evidence="6">An essential GTPase that binds both GDP and GTP, with rapid nucleotide exchange. Plays a role in 16S rRNA processing and 30S ribosomal subunit biogenesis and possibly also in cell cycle regulation and energy metabolism.</text>
</comment>
<dbReference type="NCBIfam" id="TIGR00436">
    <property type="entry name" value="era"/>
    <property type="match status" value="1"/>
</dbReference>
<keyword evidence="5 6" id="KW-0342">GTP-binding</keyword>
<dbReference type="Gene3D" id="3.30.300.20">
    <property type="match status" value="1"/>
</dbReference>
<organism evidence="12 13">
    <name type="scientific">Steroidobacter flavus</name>
    <dbReference type="NCBI Taxonomy" id="1842136"/>
    <lineage>
        <taxon>Bacteria</taxon>
        <taxon>Pseudomonadati</taxon>
        <taxon>Pseudomonadota</taxon>
        <taxon>Gammaproteobacteria</taxon>
        <taxon>Steroidobacterales</taxon>
        <taxon>Steroidobacteraceae</taxon>
        <taxon>Steroidobacter</taxon>
    </lineage>
</organism>
<dbReference type="Proteomes" id="UP001595904">
    <property type="component" value="Unassembled WGS sequence"/>
</dbReference>
<feature type="binding site" evidence="6">
    <location>
        <begin position="148"/>
        <end position="151"/>
    </location>
    <ligand>
        <name>GTP</name>
        <dbReference type="ChEBI" id="CHEBI:37565"/>
    </ligand>
</feature>
<dbReference type="PANTHER" id="PTHR42698:SF1">
    <property type="entry name" value="GTPASE ERA, MITOCHONDRIAL"/>
    <property type="match status" value="1"/>
</dbReference>
<evidence type="ECO:0000256" key="9">
    <source>
        <dbReference type="SAM" id="MobiDB-lite"/>
    </source>
</evidence>
<dbReference type="InterPro" id="IPR005662">
    <property type="entry name" value="GTPase_Era-like"/>
</dbReference>
<gene>
    <name evidence="6 12" type="primary">era</name>
    <name evidence="12" type="ORF">ACFPN2_23895</name>
</gene>
<evidence type="ECO:0000256" key="5">
    <source>
        <dbReference type="ARBA" id="ARBA00023134"/>
    </source>
</evidence>
<feature type="region of interest" description="Disordered" evidence="9">
    <location>
        <begin position="1"/>
        <end position="25"/>
    </location>
</feature>
<dbReference type="CDD" id="cd22534">
    <property type="entry name" value="KH-II_Era"/>
    <property type="match status" value="1"/>
</dbReference>
<evidence type="ECO:0000313" key="12">
    <source>
        <dbReference type="EMBL" id="MFC4312145.1"/>
    </source>
</evidence>
<keyword evidence="6" id="KW-0472">Membrane</keyword>
<evidence type="ECO:0000256" key="3">
    <source>
        <dbReference type="ARBA" id="ARBA00022741"/>
    </source>
</evidence>
<feature type="binding site" evidence="6">
    <location>
        <begin position="86"/>
        <end position="90"/>
    </location>
    <ligand>
        <name>GTP</name>
        <dbReference type="ChEBI" id="CHEBI:37565"/>
    </ligand>
</feature>
<keyword evidence="6" id="KW-1003">Cell membrane</keyword>
<dbReference type="PROSITE" id="PS50823">
    <property type="entry name" value="KH_TYPE_2"/>
    <property type="match status" value="1"/>
</dbReference>
<dbReference type="CDD" id="cd04163">
    <property type="entry name" value="Era"/>
    <property type="match status" value="1"/>
</dbReference>
<dbReference type="InterPro" id="IPR030388">
    <property type="entry name" value="G_ERA_dom"/>
</dbReference>
<dbReference type="InterPro" id="IPR004044">
    <property type="entry name" value="KH_dom_type_2"/>
</dbReference>
<feature type="region of interest" description="G1" evidence="7">
    <location>
        <begin position="39"/>
        <end position="46"/>
    </location>
</feature>
<comment type="subunit">
    <text evidence="6">Monomer.</text>
</comment>
<dbReference type="InterPro" id="IPR015946">
    <property type="entry name" value="KH_dom-like_a/b"/>
</dbReference>
<feature type="region of interest" description="G4" evidence="7">
    <location>
        <begin position="148"/>
        <end position="151"/>
    </location>
</feature>
<evidence type="ECO:0000259" key="11">
    <source>
        <dbReference type="PROSITE" id="PS51713"/>
    </source>
</evidence>
<reference evidence="13" key="1">
    <citation type="journal article" date="2019" name="Int. J. Syst. Evol. Microbiol.">
        <title>The Global Catalogue of Microorganisms (GCM) 10K type strain sequencing project: providing services to taxonomists for standard genome sequencing and annotation.</title>
        <authorList>
            <consortium name="The Broad Institute Genomics Platform"/>
            <consortium name="The Broad Institute Genome Sequencing Center for Infectious Disease"/>
            <person name="Wu L."/>
            <person name="Ma J."/>
        </authorList>
    </citation>
    <scope>NUCLEOTIDE SEQUENCE [LARGE SCALE GENOMIC DNA]</scope>
    <source>
        <strain evidence="13">CGMCC 1.10759</strain>
    </source>
</reference>
<comment type="caution">
    <text evidence="12">The sequence shown here is derived from an EMBL/GenBank/DDBJ whole genome shotgun (WGS) entry which is preliminary data.</text>
</comment>
<name>A0ABV8SYG3_9GAMM</name>
<keyword evidence="6" id="KW-0690">Ribosome biogenesis</keyword>